<keyword evidence="1" id="KW-0547">Nucleotide-binding</keyword>
<name>A0ABW6BJI6_9SPHI</name>
<dbReference type="PANTHER" id="PTHR43272">
    <property type="entry name" value="LONG-CHAIN-FATTY-ACID--COA LIGASE"/>
    <property type="match status" value="1"/>
</dbReference>
<evidence type="ECO:0000256" key="2">
    <source>
        <dbReference type="ARBA" id="ARBA00022840"/>
    </source>
</evidence>
<dbReference type="PRINTS" id="PR00154">
    <property type="entry name" value="AMPBINDING"/>
</dbReference>
<dbReference type="EMBL" id="JBHUPB010000008">
    <property type="protein sequence ID" value="MFD2968414.1"/>
    <property type="molecule type" value="Genomic_DNA"/>
</dbReference>
<dbReference type="PANTHER" id="PTHR43272:SF33">
    <property type="entry name" value="AMP-BINDING DOMAIN-CONTAINING PROTEIN-RELATED"/>
    <property type="match status" value="1"/>
</dbReference>
<dbReference type="InterPro" id="IPR042099">
    <property type="entry name" value="ANL_N_sf"/>
</dbReference>
<keyword evidence="5" id="KW-1185">Reference proteome</keyword>
<evidence type="ECO:0000256" key="1">
    <source>
        <dbReference type="ARBA" id="ARBA00022741"/>
    </source>
</evidence>
<dbReference type="Gene3D" id="3.40.50.12780">
    <property type="entry name" value="N-terminal domain of ligase-like"/>
    <property type="match status" value="2"/>
</dbReference>
<organism evidence="4 5">
    <name type="scientific">Sphingobacterium bambusae</name>
    <dbReference type="NCBI Taxonomy" id="662858"/>
    <lineage>
        <taxon>Bacteria</taxon>
        <taxon>Pseudomonadati</taxon>
        <taxon>Bacteroidota</taxon>
        <taxon>Sphingobacteriia</taxon>
        <taxon>Sphingobacteriales</taxon>
        <taxon>Sphingobacteriaceae</taxon>
        <taxon>Sphingobacterium</taxon>
    </lineage>
</organism>
<comment type="caution">
    <text evidence="4">The sequence shown here is derived from an EMBL/GenBank/DDBJ whole genome shotgun (WGS) entry which is preliminary data.</text>
</comment>
<evidence type="ECO:0000259" key="3">
    <source>
        <dbReference type="Pfam" id="PF00501"/>
    </source>
</evidence>
<evidence type="ECO:0000313" key="4">
    <source>
        <dbReference type="EMBL" id="MFD2968414.1"/>
    </source>
</evidence>
<dbReference type="InterPro" id="IPR020845">
    <property type="entry name" value="AMP-binding_CS"/>
</dbReference>
<protein>
    <submittedName>
        <fullName evidence="4">AMP-dependent synthetase/ligase</fullName>
    </submittedName>
</protein>
<accession>A0ABW6BJI6</accession>
<sequence length="634" mass="71640">MPGFFMYYREQEARIAGRIQIEQFPTKDVSFEIETAVSAVVSTYETMSEPRRIFDLAYRQLELYPELPMFAVKQEGEWKKISTAAFLAQTLALSKGLLALGVKAGDRVGLISESRYEWHVIDFAIQQLGAVTVAMYPNITDADYQFIFNDAEIRICIVSDKSLYQRICNLKDGIYALHYIFAINEFADSRNWKALIEIGQELADEQVQLLRDRVQWDDLATLVYTSGTTGKPKGVMLTHGNILSSVFAAREVTPLNAYTRALTFLPPCHAYERMVIYTYFYIGISVHIAEGLEHIATNIKEVKPHIMTAVPRIMEKVFENIMKTGSTLTGIKRKIFDWAIAVASDFDPTGADNGLLYRQKLRLARRLVLDKFHEALGGELVTVVSGSASLQSRIIRVLLAARIPIFEGYGLTEASPLISVNFFDRGIRVGTVGNAVKDVEIKLADDGEILVKGPNIMQGYYKNPEATAEVLKDGWLYTGDVGKWVDGSFLKIIDRKKEMFKISGGKYIVPQPIETKLVESPFIEQAMVVGDSMKYAAALIVPHYGNLKDWAQVNEPALLALPKEQFLTSSAIHKRVNQDVKKANQHFGNWEQIKKIAILPAEFSIERGELTPTLKMKRKEILKHYQKEYEEMFN</sequence>
<dbReference type="Proteomes" id="UP001597525">
    <property type="component" value="Unassembled WGS sequence"/>
</dbReference>
<evidence type="ECO:0000313" key="5">
    <source>
        <dbReference type="Proteomes" id="UP001597525"/>
    </source>
</evidence>
<gene>
    <name evidence="4" type="ORF">ACFS7Y_13520</name>
</gene>
<reference evidence="5" key="1">
    <citation type="journal article" date="2019" name="Int. J. Syst. Evol. Microbiol.">
        <title>The Global Catalogue of Microorganisms (GCM) 10K type strain sequencing project: providing services to taxonomists for standard genome sequencing and annotation.</title>
        <authorList>
            <consortium name="The Broad Institute Genomics Platform"/>
            <consortium name="The Broad Institute Genome Sequencing Center for Infectious Disease"/>
            <person name="Wu L."/>
            <person name="Ma J."/>
        </authorList>
    </citation>
    <scope>NUCLEOTIDE SEQUENCE [LARGE SCALE GENOMIC DNA]</scope>
    <source>
        <strain evidence="5">KCTC 22814</strain>
    </source>
</reference>
<proteinExistence type="predicted"/>
<dbReference type="Pfam" id="PF23562">
    <property type="entry name" value="AMP-binding_C_3"/>
    <property type="match status" value="1"/>
</dbReference>
<dbReference type="Pfam" id="PF00501">
    <property type="entry name" value="AMP-binding"/>
    <property type="match status" value="1"/>
</dbReference>
<feature type="domain" description="AMP-dependent synthetase/ligase" evidence="3">
    <location>
        <begin position="64"/>
        <end position="461"/>
    </location>
</feature>
<dbReference type="InterPro" id="IPR020459">
    <property type="entry name" value="AMP-binding"/>
</dbReference>
<keyword evidence="2" id="KW-0067">ATP-binding</keyword>
<dbReference type="SUPFAM" id="SSF56801">
    <property type="entry name" value="Acetyl-CoA synthetase-like"/>
    <property type="match status" value="1"/>
</dbReference>
<dbReference type="PROSITE" id="PS00455">
    <property type="entry name" value="AMP_BINDING"/>
    <property type="match status" value="1"/>
</dbReference>
<dbReference type="InterPro" id="IPR000873">
    <property type="entry name" value="AMP-dep_synth/lig_dom"/>
</dbReference>
<dbReference type="CDD" id="cd05907">
    <property type="entry name" value="VL_LC_FACS_like"/>
    <property type="match status" value="1"/>
</dbReference>